<keyword evidence="2" id="KW-0863">Zinc-finger</keyword>
<dbReference type="InterPro" id="IPR003604">
    <property type="entry name" value="Matrin/U1-like-C_Znf_C2H2"/>
</dbReference>
<dbReference type="GO" id="GO:0003676">
    <property type="term" value="F:nucleic acid binding"/>
    <property type="evidence" value="ECO:0007669"/>
    <property type="project" value="InterPro"/>
</dbReference>
<name>A0A3P7LGN2_DIBLA</name>
<dbReference type="EMBL" id="UYRU01054160">
    <property type="protein sequence ID" value="VDN12550.1"/>
    <property type="molecule type" value="Genomic_DNA"/>
</dbReference>
<keyword evidence="7" id="KW-1185">Reference proteome</keyword>
<feature type="region of interest" description="Disordered" evidence="4">
    <location>
        <begin position="1"/>
        <end position="37"/>
    </location>
</feature>
<evidence type="ECO:0000256" key="4">
    <source>
        <dbReference type="SAM" id="MobiDB-lite"/>
    </source>
</evidence>
<evidence type="ECO:0000313" key="6">
    <source>
        <dbReference type="EMBL" id="VDN12550.1"/>
    </source>
</evidence>
<dbReference type="PANTHER" id="PTHR44029">
    <property type="entry name" value="DNAJ HOMOLOG SUBFAMILY C MEMBER 21"/>
    <property type="match status" value="1"/>
</dbReference>
<feature type="compositionally biased region" description="Polar residues" evidence="4">
    <location>
        <begin position="1"/>
        <end position="13"/>
    </location>
</feature>
<dbReference type="GO" id="GO:0005737">
    <property type="term" value="C:cytoplasm"/>
    <property type="evidence" value="ECO:0007669"/>
    <property type="project" value="TreeGrafter"/>
</dbReference>
<dbReference type="GO" id="GO:0008270">
    <property type="term" value="F:zinc ion binding"/>
    <property type="evidence" value="ECO:0007669"/>
    <property type="project" value="UniProtKB-KW"/>
</dbReference>
<feature type="domain" description="C2H2-type" evidence="5">
    <location>
        <begin position="39"/>
        <end position="61"/>
    </location>
</feature>
<feature type="compositionally biased region" description="Acidic residues" evidence="4">
    <location>
        <begin position="15"/>
        <end position="36"/>
    </location>
</feature>
<dbReference type="InterPro" id="IPR051964">
    <property type="entry name" value="Chaperone_stress_response"/>
</dbReference>
<feature type="compositionally biased region" description="Basic residues" evidence="4">
    <location>
        <begin position="110"/>
        <end position="121"/>
    </location>
</feature>
<dbReference type="PANTHER" id="PTHR44029:SF1">
    <property type="entry name" value="DNAJ HOMOLOG SUBFAMILY C MEMBER 21"/>
    <property type="match status" value="1"/>
</dbReference>
<dbReference type="InterPro" id="IPR036236">
    <property type="entry name" value="Znf_C2H2_sf"/>
</dbReference>
<keyword evidence="1" id="KW-0479">Metal-binding</keyword>
<evidence type="ECO:0000259" key="5">
    <source>
        <dbReference type="PROSITE" id="PS00028"/>
    </source>
</evidence>
<evidence type="ECO:0000313" key="7">
    <source>
        <dbReference type="Proteomes" id="UP000281553"/>
    </source>
</evidence>
<dbReference type="OrthoDB" id="552049at2759"/>
<keyword evidence="3" id="KW-0862">Zinc</keyword>
<dbReference type="SUPFAM" id="SSF57667">
    <property type="entry name" value="beta-beta-alpha zinc fingers"/>
    <property type="match status" value="1"/>
</dbReference>
<reference evidence="6 7" key="1">
    <citation type="submission" date="2018-11" db="EMBL/GenBank/DDBJ databases">
        <authorList>
            <consortium name="Pathogen Informatics"/>
        </authorList>
    </citation>
    <scope>NUCLEOTIDE SEQUENCE [LARGE SCALE GENOMIC DNA]</scope>
</reference>
<dbReference type="InterPro" id="IPR022755">
    <property type="entry name" value="Znf_C2H2_jaz"/>
</dbReference>
<protein>
    <recommendedName>
        <fullName evidence="5">C2H2-type domain-containing protein</fullName>
    </recommendedName>
</protein>
<dbReference type="Proteomes" id="UP000281553">
    <property type="component" value="Unassembled WGS sequence"/>
</dbReference>
<evidence type="ECO:0000256" key="3">
    <source>
        <dbReference type="ARBA" id="ARBA00022833"/>
    </source>
</evidence>
<dbReference type="PROSITE" id="PS00028">
    <property type="entry name" value="ZINC_FINGER_C2H2_1"/>
    <property type="match status" value="2"/>
</dbReference>
<evidence type="ECO:0000256" key="1">
    <source>
        <dbReference type="ARBA" id="ARBA00022723"/>
    </source>
</evidence>
<sequence length="228" mass="24949">MQPSPDADQSTVTGGEEEEDSDQEEEEEDEDEDDDALQCIACDKTFASLAAKRNHEASKKHKKQVAILRALLLEADANADSAVADELTAAGITLEDSEPEPEAKPDVKLTKRAKKARRRQLRAADAEERTEEEEEQANGAEPSLLPRSCFKINTTPFFNYACDGHPAKSQPTAAPQEACVCKVCSEEFPSKNKLFAHIKESGHAVLKTVAPTAKAQMRPKKSAKKSKK</sequence>
<feature type="region of interest" description="Disordered" evidence="4">
    <location>
        <begin position="90"/>
        <end position="142"/>
    </location>
</feature>
<organism evidence="6 7">
    <name type="scientific">Dibothriocephalus latus</name>
    <name type="common">Fish tapeworm</name>
    <name type="synonym">Diphyllobothrium latum</name>
    <dbReference type="NCBI Taxonomy" id="60516"/>
    <lineage>
        <taxon>Eukaryota</taxon>
        <taxon>Metazoa</taxon>
        <taxon>Spiralia</taxon>
        <taxon>Lophotrochozoa</taxon>
        <taxon>Platyhelminthes</taxon>
        <taxon>Cestoda</taxon>
        <taxon>Eucestoda</taxon>
        <taxon>Diphyllobothriidea</taxon>
        <taxon>Diphyllobothriidae</taxon>
        <taxon>Dibothriocephalus</taxon>
    </lineage>
</organism>
<accession>A0A3P7LGN2</accession>
<proteinExistence type="predicted"/>
<dbReference type="InterPro" id="IPR013087">
    <property type="entry name" value="Znf_C2H2_type"/>
</dbReference>
<dbReference type="Gene3D" id="3.30.160.60">
    <property type="entry name" value="Classic Zinc Finger"/>
    <property type="match status" value="1"/>
</dbReference>
<gene>
    <name evidence="6" type="ORF">DILT_LOCUS8381</name>
</gene>
<dbReference type="AlphaFoldDB" id="A0A3P7LGN2"/>
<dbReference type="SMART" id="SM00355">
    <property type="entry name" value="ZnF_C2H2"/>
    <property type="match status" value="2"/>
</dbReference>
<dbReference type="SMART" id="SM00451">
    <property type="entry name" value="ZnF_U1"/>
    <property type="match status" value="1"/>
</dbReference>
<dbReference type="Pfam" id="PF12171">
    <property type="entry name" value="zf-C2H2_jaz"/>
    <property type="match status" value="1"/>
</dbReference>
<evidence type="ECO:0000256" key="2">
    <source>
        <dbReference type="ARBA" id="ARBA00022771"/>
    </source>
</evidence>
<feature type="domain" description="C2H2-type" evidence="5">
    <location>
        <begin position="179"/>
        <end position="203"/>
    </location>
</feature>